<dbReference type="PROSITE" id="PS50112">
    <property type="entry name" value="PAS"/>
    <property type="match status" value="1"/>
</dbReference>
<name>A0A1H3GS49_9PROT</name>
<dbReference type="PRINTS" id="PR00344">
    <property type="entry name" value="BCTRLSENSOR"/>
</dbReference>
<dbReference type="InterPro" id="IPR005467">
    <property type="entry name" value="His_kinase_dom"/>
</dbReference>
<dbReference type="InterPro" id="IPR036890">
    <property type="entry name" value="HATPase_C_sf"/>
</dbReference>
<dbReference type="STRING" id="44576.SAMN05421881_101620"/>
<evidence type="ECO:0000259" key="6">
    <source>
        <dbReference type="PROSITE" id="PS50112"/>
    </source>
</evidence>
<dbReference type="Gene3D" id="3.30.565.10">
    <property type="entry name" value="Histidine kinase-like ATPase, C-terminal domain"/>
    <property type="match status" value="1"/>
</dbReference>
<feature type="domain" description="PAC" evidence="7">
    <location>
        <begin position="356"/>
        <end position="408"/>
    </location>
</feature>
<reference evidence="8 9" key="1">
    <citation type="submission" date="2016-10" db="EMBL/GenBank/DDBJ databases">
        <authorList>
            <person name="de Groot N.N."/>
        </authorList>
    </citation>
    <scope>NUCLEOTIDE SEQUENCE [LARGE SCALE GENOMIC DNA]</scope>
    <source>
        <strain evidence="8 9">Nm1</strain>
    </source>
</reference>
<keyword evidence="4" id="KW-0812">Transmembrane</keyword>
<evidence type="ECO:0000256" key="2">
    <source>
        <dbReference type="ARBA" id="ARBA00012438"/>
    </source>
</evidence>
<dbReference type="SUPFAM" id="SSF55874">
    <property type="entry name" value="ATPase domain of HSP90 chaperone/DNA topoisomerase II/histidine kinase"/>
    <property type="match status" value="1"/>
</dbReference>
<dbReference type="SMART" id="SM00086">
    <property type="entry name" value="PAC"/>
    <property type="match status" value="1"/>
</dbReference>
<keyword evidence="4" id="KW-0472">Membrane</keyword>
<dbReference type="CDD" id="cd00130">
    <property type="entry name" value="PAS"/>
    <property type="match status" value="1"/>
</dbReference>
<dbReference type="EC" id="2.7.13.3" evidence="2"/>
<dbReference type="PANTHER" id="PTHR43065:SF50">
    <property type="entry name" value="HISTIDINE KINASE"/>
    <property type="match status" value="1"/>
</dbReference>
<dbReference type="EMBL" id="FNOY01000016">
    <property type="protein sequence ID" value="SDY05149.1"/>
    <property type="molecule type" value="Genomic_DNA"/>
</dbReference>
<evidence type="ECO:0000256" key="4">
    <source>
        <dbReference type="SAM" id="Phobius"/>
    </source>
</evidence>
<dbReference type="InterPro" id="IPR035965">
    <property type="entry name" value="PAS-like_dom_sf"/>
</dbReference>
<dbReference type="RefSeq" id="WP_176973946.1">
    <property type="nucleotide sequence ID" value="NZ_FNOY01000016.1"/>
</dbReference>
<accession>A0A1H3GS49</accession>
<feature type="coiled-coil region" evidence="3">
    <location>
        <begin position="392"/>
        <end position="419"/>
    </location>
</feature>
<dbReference type="SUPFAM" id="SSF55785">
    <property type="entry name" value="PYP-like sensor domain (PAS domain)"/>
    <property type="match status" value="1"/>
</dbReference>
<gene>
    <name evidence="8" type="ORF">SAMN05421881_101620</name>
</gene>
<dbReference type="SMART" id="SM00091">
    <property type="entry name" value="PAS"/>
    <property type="match status" value="1"/>
</dbReference>
<keyword evidence="9" id="KW-1185">Reference proteome</keyword>
<keyword evidence="3" id="KW-0175">Coiled coil</keyword>
<dbReference type="InterPro" id="IPR000014">
    <property type="entry name" value="PAS"/>
</dbReference>
<comment type="catalytic activity">
    <reaction evidence="1">
        <text>ATP + protein L-histidine = ADP + protein N-phospho-L-histidine.</text>
        <dbReference type="EC" id="2.7.13.3"/>
    </reaction>
</comment>
<dbReference type="Pfam" id="PF08447">
    <property type="entry name" value="PAS_3"/>
    <property type="match status" value="1"/>
</dbReference>
<protein>
    <recommendedName>
        <fullName evidence="2">histidine kinase</fullName>
        <ecNumber evidence="2">2.7.13.3</ecNumber>
    </recommendedName>
</protein>
<feature type="coiled-coil region" evidence="3">
    <location>
        <begin position="262"/>
        <end position="292"/>
    </location>
</feature>
<dbReference type="Gene3D" id="3.30.450.20">
    <property type="entry name" value="PAS domain"/>
    <property type="match status" value="1"/>
</dbReference>
<feature type="transmembrane region" description="Helical" evidence="4">
    <location>
        <begin position="179"/>
        <end position="198"/>
    </location>
</feature>
<dbReference type="InterPro" id="IPR001610">
    <property type="entry name" value="PAC"/>
</dbReference>
<dbReference type="GO" id="GO:0004673">
    <property type="term" value="F:protein histidine kinase activity"/>
    <property type="evidence" value="ECO:0007669"/>
    <property type="project" value="UniProtKB-EC"/>
</dbReference>
<organism evidence="8 9">
    <name type="scientific">Nitrosomonas halophila</name>
    <dbReference type="NCBI Taxonomy" id="44576"/>
    <lineage>
        <taxon>Bacteria</taxon>
        <taxon>Pseudomonadati</taxon>
        <taxon>Pseudomonadota</taxon>
        <taxon>Betaproteobacteria</taxon>
        <taxon>Nitrosomonadales</taxon>
        <taxon>Nitrosomonadaceae</taxon>
        <taxon>Nitrosomonas</taxon>
    </lineage>
</organism>
<sequence length="679" mass="76582">MVFVVSLLLVLTLISAGIFQMIWVKRTLNAEFYNAISEMHYSLTLKSVLEQSRIQLLTLLLEQNNRNLIQEHQAIKRSTELINHTLGVLLHEDGDKAREIHAQRDALKAIWDQFVLTRDEEIFPALFRGENRTALELVMGKQRERYETFMALADALVEKTSRTAGNTQAFLEHMLLQTITLYVIVALLGLSLATILVYRFTGNIFARFNTIVSRLEGFKRGEKPACSDPGKIRKDELGNFEHMLEHFLVELYEHRIEHERFLLLLQSEMEENRKKKDALKKSEEKYRALVETTTDWVWEVNADLVYSYASPKVENLLGYKPEEIIGQSPFALMLPEEAARISKDFAEIFEKHLPIFNLENRNLHKDGHVVVLESSCTPFYDSYGVFLGYRGIDRNVTARKEAEEEAAAMREQLLQSEKMASVGLLAAGVAHEINNPVGYLSSNLYALAEDISKIRAAFRGNKALLHAPERGGQHAVKLGETEWIRDMDATLQEMAQIVNECKDGLERIQSIVTGLKGFSHREADEAKAYDINQCIEDAVRLSWHEVKYGASLEKALQALPRVWCKPRQITQVLVNMLLNAVQAMEQGHIKIKSWASSDCKEVFVSIEDNGPGISKEMQRRIFDPFFTTKPVGQGTGLGLSVAYGIVSGHGGKIQVKSAPGGGAAFVISLPVMNNFASTE</sequence>
<feature type="domain" description="PAS" evidence="6">
    <location>
        <begin position="282"/>
        <end position="352"/>
    </location>
</feature>
<evidence type="ECO:0000313" key="8">
    <source>
        <dbReference type="EMBL" id="SDY05149.1"/>
    </source>
</evidence>
<dbReference type="PANTHER" id="PTHR43065">
    <property type="entry name" value="SENSOR HISTIDINE KINASE"/>
    <property type="match status" value="1"/>
</dbReference>
<dbReference type="InterPro" id="IPR003594">
    <property type="entry name" value="HATPase_dom"/>
</dbReference>
<feature type="domain" description="Histidine kinase" evidence="5">
    <location>
        <begin position="428"/>
        <end position="673"/>
    </location>
</feature>
<dbReference type="SMART" id="SM00387">
    <property type="entry name" value="HATPase_c"/>
    <property type="match status" value="1"/>
</dbReference>
<dbReference type="Gene3D" id="1.10.287.130">
    <property type="match status" value="1"/>
</dbReference>
<dbReference type="Proteomes" id="UP000198640">
    <property type="component" value="Unassembled WGS sequence"/>
</dbReference>
<dbReference type="InterPro" id="IPR004358">
    <property type="entry name" value="Sig_transdc_His_kin-like_C"/>
</dbReference>
<evidence type="ECO:0000259" key="5">
    <source>
        <dbReference type="PROSITE" id="PS50109"/>
    </source>
</evidence>
<dbReference type="PROSITE" id="PS50109">
    <property type="entry name" value="HIS_KIN"/>
    <property type="match status" value="1"/>
</dbReference>
<dbReference type="PROSITE" id="PS50113">
    <property type="entry name" value="PAC"/>
    <property type="match status" value="1"/>
</dbReference>
<keyword evidence="4" id="KW-1133">Transmembrane helix</keyword>
<dbReference type="Pfam" id="PF02518">
    <property type="entry name" value="HATPase_c"/>
    <property type="match status" value="1"/>
</dbReference>
<proteinExistence type="predicted"/>
<dbReference type="AlphaFoldDB" id="A0A1H3GS49"/>
<dbReference type="InterPro" id="IPR013655">
    <property type="entry name" value="PAS_fold_3"/>
</dbReference>
<evidence type="ECO:0000313" key="9">
    <source>
        <dbReference type="Proteomes" id="UP000198640"/>
    </source>
</evidence>
<dbReference type="NCBIfam" id="TIGR00229">
    <property type="entry name" value="sensory_box"/>
    <property type="match status" value="1"/>
</dbReference>
<evidence type="ECO:0000256" key="3">
    <source>
        <dbReference type="SAM" id="Coils"/>
    </source>
</evidence>
<evidence type="ECO:0000259" key="7">
    <source>
        <dbReference type="PROSITE" id="PS50113"/>
    </source>
</evidence>
<evidence type="ECO:0000256" key="1">
    <source>
        <dbReference type="ARBA" id="ARBA00000085"/>
    </source>
</evidence>
<dbReference type="InterPro" id="IPR000700">
    <property type="entry name" value="PAS-assoc_C"/>
</dbReference>